<sequence>MTGISRFIPVAVVIAMIVLFFTMMGGDRNPQEIKSVLIDKPVPSFSLPMLGMDKTITEAVLITGKPVLVNFFASWCAPCRAEHENLMKIGASYGVSIVGIAYKDTPEKAQVFLNELGNPYSLVLMDQDGRAAIDWGVTGVPETFLIDSKGIIHYRHWGPIIGDSLEKRLLPRLQEISG</sequence>
<feature type="domain" description="Thioredoxin" evidence="7">
    <location>
        <begin position="36"/>
        <end position="175"/>
    </location>
</feature>
<protein>
    <submittedName>
        <fullName evidence="8">DsbE family thiol:disulfide interchange protein</fullName>
    </submittedName>
</protein>
<dbReference type="CDD" id="cd03010">
    <property type="entry name" value="TlpA_like_DsbE"/>
    <property type="match status" value="1"/>
</dbReference>
<gene>
    <name evidence="8" type="ORF">ACFOKA_06145</name>
</gene>
<dbReference type="InterPro" id="IPR036249">
    <property type="entry name" value="Thioredoxin-like_sf"/>
</dbReference>
<evidence type="ECO:0000256" key="6">
    <source>
        <dbReference type="SAM" id="Phobius"/>
    </source>
</evidence>
<keyword evidence="6" id="KW-0812">Transmembrane</keyword>
<keyword evidence="3" id="KW-0201">Cytochrome c-type biogenesis</keyword>
<dbReference type="RefSeq" id="WP_194214316.1">
    <property type="nucleotide sequence ID" value="NZ_CP061205.1"/>
</dbReference>
<dbReference type="InterPro" id="IPR017937">
    <property type="entry name" value="Thioredoxin_CS"/>
</dbReference>
<comment type="subcellular location">
    <subcellularLocation>
        <location evidence="1">Cell envelope</location>
    </subcellularLocation>
</comment>
<dbReference type="InterPro" id="IPR013740">
    <property type="entry name" value="Redoxin"/>
</dbReference>
<keyword evidence="9" id="KW-1185">Reference proteome</keyword>
<evidence type="ECO:0000256" key="1">
    <source>
        <dbReference type="ARBA" id="ARBA00004196"/>
    </source>
</evidence>
<evidence type="ECO:0000256" key="5">
    <source>
        <dbReference type="ARBA" id="ARBA00023284"/>
    </source>
</evidence>
<dbReference type="Gene3D" id="3.40.30.10">
    <property type="entry name" value="Glutaredoxin"/>
    <property type="match status" value="1"/>
</dbReference>
<proteinExistence type="inferred from homology"/>
<dbReference type="SUPFAM" id="SSF52833">
    <property type="entry name" value="Thioredoxin-like"/>
    <property type="match status" value="1"/>
</dbReference>
<comment type="similarity">
    <text evidence="2">Belongs to the thioredoxin family. DsbE subfamily.</text>
</comment>
<evidence type="ECO:0000259" key="7">
    <source>
        <dbReference type="PROSITE" id="PS51352"/>
    </source>
</evidence>
<dbReference type="PANTHER" id="PTHR42852:SF6">
    <property type="entry name" value="THIOL:DISULFIDE INTERCHANGE PROTEIN DSBE"/>
    <property type="match status" value="1"/>
</dbReference>
<evidence type="ECO:0000256" key="2">
    <source>
        <dbReference type="ARBA" id="ARBA00007758"/>
    </source>
</evidence>
<dbReference type="Proteomes" id="UP001595444">
    <property type="component" value="Unassembled WGS sequence"/>
</dbReference>
<feature type="transmembrane region" description="Helical" evidence="6">
    <location>
        <begin position="6"/>
        <end position="25"/>
    </location>
</feature>
<dbReference type="PROSITE" id="PS00194">
    <property type="entry name" value="THIOREDOXIN_1"/>
    <property type="match status" value="1"/>
</dbReference>
<evidence type="ECO:0000256" key="4">
    <source>
        <dbReference type="ARBA" id="ARBA00023157"/>
    </source>
</evidence>
<dbReference type="InterPro" id="IPR050553">
    <property type="entry name" value="Thioredoxin_ResA/DsbE_sf"/>
</dbReference>
<keyword evidence="6" id="KW-0472">Membrane</keyword>
<evidence type="ECO:0000313" key="9">
    <source>
        <dbReference type="Proteomes" id="UP001595444"/>
    </source>
</evidence>
<dbReference type="InterPro" id="IPR013766">
    <property type="entry name" value="Thioredoxin_domain"/>
</dbReference>
<dbReference type="PANTHER" id="PTHR42852">
    <property type="entry name" value="THIOL:DISULFIDE INTERCHANGE PROTEIN DSBE"/>
    <property type="match status" value="1"/>
</dbReference>
<accession>A0ABV7D437</accession>
<keyword evidence="5" id="KW-0676">Redox-active center</keyword>
<keyword evidence="6" id="KW-1133">Transmembrane helix</keyword>
<dbReference type="InterPro" id="IPR004799">
    <property type="entry name" value="Periplasmic_diS_OxRdtase_DsbE"/>
</dbReference>
<evidence type="ECO:0000256" key="3">
    <source>
        <dbReference type="ARBA" id="ARBA00022748"/>
    </source>
</evidence>
<reference evidence="9" key="1">
    <citation type="journal article" date="2019" name="Int. J. Syst. Evol. Microbiol.">
        <title>The Global Catalogue of Microorganisms (GCM) 10K type strain sequencing project: providing services to taxonomists for standard genome sequencing and annotation.</title>
        <authorList>
            <consortium name="The Broad Institute Genomics Platform"/>
            <consortium name="The Broad Institute Genome Sequencing Center for Infectious Disease"/>
            <person name="Wu L."/>
            <person name="Ma J."/>
        </authorList>
    </citation>
    <scope>NUCLEOTIDE SEQUENCE [LARGE SCALE GENOMIC DNA]</scope>
    <source>
        <strain evidence="9">KCTC 62164</strain>
    </source>
</reference>
<name>A0ABV7D437_9PROT</name>
<comment type="caution">
    <text evidence="8">The sequence shown here is derived from an EMBL/GenBank/DDBJ whole genome shotgun (WGS) entry which is preliminary data.</text>
</comment>
<dbReference type="EMBL" id="JBHRSL010000003">
    <property type="protein sequence ID" value="MFC3051479.1"/>
    <property type="molecule type" value="Genomic_DNA"/>
</dbReference>
<dbReference type="PROSITE" id="PS51352">
    <property type="entry name" value="THIOREDOXIN_2"/>
    <property type="match status" value="1"/>
</dbReference>
<evidence type="ECO:0000313" key="8">
    <source>
        <dbReference type="EMBL" id="MFC3051479.1"/>
    </source>
</evidence>
<dbReference type="NCBIfam" id="TIGR00385">
    <property type="entry name" value="dsbE"/>
    <property type="match status" value="1"/>
</dbReference>
<keyword evidence="4" id="KW-1015">Disulfide bond</keyword>
<dbReference type="Pfam" id="PF08534">
    <property type="entry name" value="Redoxin"/>
    <property type="match status" value="1"/>
</dbReference>
<organism evidence="8 9">
    <name type="scientific">Kordiimonas pumila</name>
    <dbReference type="NCBI Taxonomy" id="2161677"/>
    <lineage>
        <taxon>Bacteria</taxon>
        <taxon>Pseudomonadati</taxon>
        <taxon>Pseudomonadota</taxon>
        <taxon>Alphaproteobacteria</taxon>
        <taxon>Kordiimonadales</taxon>
        <taxon>Kordiimonadaceae</taxon>
        <taxon>Kordiimonas</taxon>
    </lineage>
</organism>